<name>A0A2K2H9F3_9BACT</name>
<reference evidence="1 2" key="1">
    <citation type="journal article" date="2018" name="Genome Announc.">
        <title>Genome Sequence of Geothermobacter sp. HR-1 Iron Reducer from the Loihi Seamount.</title>
        <authorList>
            <person name="Smith H."/>
            <person name="Abuyen K."/>
            <person name="Tremblay J."/>
            <person name="Savalia P."/>
            <person name="Perez-Rodriguez I."/>
            <person name="Emerson D."/>
            <person name="Tully B."/>
            <person name="Amend J."/>
        </authorList>
    </citation>
    <scope>NUCLEOTIDE SEQUENCE [LARGE SCALE GENOMIC DNA]</scope>
    <source>
        <strain evidence="1 2">HR-1</strain>
    </source>
</reference>
<dbReference type="AlphaFoldDB" id="A0A2K2H9F3"/>
<dbReference type="Proteomes" id="UP000236340">
    <property type="component" value="Unassembled WGS sequence"/>
</dbReference>
<organism evidence="1 2">
    <name type="scientific">Geothermobacter hydrogeniphilus</name>
    <dbReference type="NCBI Taxonomy" id="1969733"/>
    <lineage>
        <taxon>Bacteria</taxon>
        <taxon>Pseudomonadati</taxon>
        <taxon>Thermodesulfobacteriota</taxon>
        <taxon>Desulfuromonadia</taxon>
        <taxon>Desulfuromonadales</taxon>
        <taxon>Geothermobacteraceae</taxon>
        <taxon>Geothermobacter</taxon>
    </lineage>
</organism>
<sequence>MEESTQLSLQCFFCFSTQFVLPEENYQPRQGELIQCDNCGRWNDYDSLIRVAQRKGQEWVEEQAQVLMNDFAKQLGKMFK</sequence>
<accession>A0A2K2H9F3</accession>
<proteinExistence type="predicted"/>
<evidence type="ECO:0000313" key="2">
    <source>
        <dbReference type="Proteomes" id="UP000236340"/>
    </source>
</evidence>
<dbReference type="EMBL" id="PPFX01000022">
    <property type="protein sequence ID" value="PNU19849.1"/>
    <property type="molecule type" value="Genomic_DNA"/>
</dbReference>
<evidence type="ECO:0000313" key="1">
    <source>
        <dbReference type="EMBL" id="PNU19849.1"/>
    </source>
</evidence>
<comment type="caution">
    <text evidence="1">The sequence shown here is derived from an EMBL/GenBank/DDBJ whole genome shotgun (WGS) entry which is preliminary data.</text>
</comment>
<gene>
    <name evidence="1" type="ORF">C2E25_10480</name>
</gene>
<protein>
    <submittedName>
        <fullName evidence="1">Uncharacterized protein</fullName>
    </submittedName>
</protein>